<dbReference type="Gene3D" id="3.30.450.20">
    <property type="entry name" value="PAS domain"/>
    <property type="match status" value="1"/>
</dbReference>
<dbReference type="PANTHER" id="PTHR41523">
    <property type="entry name" value="TWO-COMPONENT SYSTEM SENSOR PROTEIN"/>
    <property type="match status" value="1"/>
</dbReference>
<protein>
    <recommendedName>
        <fullName evidence="2">histidine kinase</fullName>
        <ecNumber evidence="2">2.7.13.3</ecNumber>
    </recommendedName>
</protein>
<keyword evidence="3" id="KW-0597">Phosphoprotein</keyword>
<organism evidence="9 10">
    <name type="scientific">Rothia endophytica</name>
    <dbReference type="NCBI Taxonomy" id="1324766"/>
    <lineage>
        <taxon>Bacteria</taxon>
        <taxon>Bacillati</taxon>
        <taxon>Actinomycetota</taxon>
        <taxon>Actinomycetes</taxon>
        <taxon>Micrococcales</taxon>
        <taxon>Micrococcaceae</taxon>
        <taxon>Rothia</taxon>
    </lineage>
</organism>
<dbReference type="InterPro" id="IPR003594">
    <property type="entry name" value="HATPase_dom"/>
</dbReference>
<dbReference type="Gene3D" id="3.30.450.280">
    <property type="entry name" value="GAF domain"/>
    <property type="match status" value="1"/>
</dbReference>
<evidence type="ECO:0000256" key="6">
    <source>
        <dbReference type="ARBA" id="ARBA00022777"/>
    </source>
</evidence>
<dbReference type="InterPro" id="IPR036890">
    <property type="entry name" value="HATPase_C_sf"/>
</dbReference>
<evidence type="ECO:0000256" key="7">
    <source>
        <dbReference type="ARBA" id="ARBA00022840"/>
    </source>
</evidence>
<comment type="caution">
    <text evidence="9">The sequence shown here is derived from an EMBL/GenBank/DDBJ whole genome shotgun (WGS) entry which is preliminary data.</text>
</comment>
<dbReference type="InterPro" id="IPR035965">
    <property type="entry name" value="PAS-like_dom_sf"/>
</dbReference>
<sequence>MPLIDTLSRSGAFGPGDIEWLHLLTNEWQIIADTGYCDILLWVPEAVLDGSHHLLSQPLESDTGFLCLAQIRPSTTHTVFHTDRVGQQLSAGLLERAVASWNSHTPKGTDDEHTIKDIILDTEFIPLIRNGRPVALLSVHRENLGTRKRQQAERAYRDVAHHLLQMVSRGAWPEFSAPVGTAHGNPRVSDGLLMLDTNGSVLYASPNALSIYKRLGFSGDMVGESLLHLTRSLLPAGEKADETLPLVLTGRMPWRAEIKAKRQNVTFRAIPLRQFSRLGEERYGALLLCRDVTELRRRELEMMSKDATIREIHHRVKNNLQTVSALLRLQSRRMNSVEAKEGLEQAMRRVSTIAMVHEALSQGLTQEVNFDDLIGRQFNLAAELASPDQHVNTRIVGSFGKLPSQIATPLALVINEIVANAVEHGLAGQTGEVTLSCSHDYKPSGEHIMVVSIADNGVGLTEETKMMLESGAPSSGLGTQIVMTLVSSELGGSIHWSSVKPHGTLVTIEVLLSG</sequence>
<accession>A0ABP9B6G7</accession>
<dbReference type="InterPro" id="IPR005467">
    <property type="entry name" value="His_kinase_dom"/>
</dbReference>
<keyword evidence="5" id="KW-0547">Nucleotide-binding</keyword>
<dbReference type="GO" id="GO:0016301">
    <property type="term" value="F:kinase activity"/>
    <property type="evidence" value="ECO:0007669"/>
    <property type="project" value="UniProtKB-KW"/>
</dbReference>
<keyword evidence="10" id="KW-1185">Reference proteome</keyword>
<dbReference type="Proteomes" id="UP001500187">
    <property type="component" value="Unassembled WGS sequence"/>
</dbReference>
<evidence type="ECO:0000256" key="2">
    <source>
        <dbReference type="ARBA" id="ARBA00012438"/>
    </source>
</evidence>
<name>A0ABP9B6G7_9MICC</name>
<keyword evidence="7" id="KW-0067">ATP-binding</keyword>
<keyword evidence="6 9" id="KW-0418">Kinase</keyword>
<evidence type="ECO:0000256" key="4">
    <source>
        <dbReference type="ARBA" id="ARBA00022679"/>
    </source>
</evidence>
<dbReference type="InterPro" id="IPR011495">
    <property type="entry name" value="Sig_transdc_His_kin_sub2_dim/P"/>
</dbReference>
<dbReference type="SMART" id="SM00387">
    <property type="entry name" value="HATPase_c"/>
    <property type="match status" value="1"/>
</dbReference>
<feature type="domain" description="Histidine kinase" evidence="8">
    <location>
        <begin position="311"/>
        <end position="514"/>
    </location>
</feature>
<keyword evidence="4" id="KW-0808">Transferase</keyword>
<dbReference type="Pfam" id="PF12282">
    <property type="entry name" value="GAF_PdtaS"/>
    <property type="match status" value="1"/>
</dbReference>
<dbReference type="Pfam" id="PF02518">
    <property type="entry name" value="HATPase_c"/>
    <property type="match status" value="1"/>
</dbReference>
<reference evidence="10" key="1">
    <citation type="journal article" date="2019" name="Int. J. Syst. Evol. Microbiol.">
        <title>The Global Catalogue of Microorganisms (GCM) 10K type strain sequencing project: providing services to taxonomists for standard genome sequencing and annotation.</title>
        <authorList>
            <consortium name="The Broad Institute Genomics Platform"/>
            <consortium name="The Broad Institute Genome Sequencing Center for Infectious Disease"/>
            <person name="Wu L."/>
            <person name="Ma J."/>
        </authorList>
    </citation>
    <scope>NUCLEOTIDE SEQUENCE [LARGE SCALE GENOMIC DNA]</scope>
    <source>
        <strain evidence="10">JCM 18541</strain>
    </source>
</reference>
<evidence type="ECO:0000256" key="3">
    <source>
        <dbReference type="ARBA" id="ARBA00022553"/>
    </source>
</evidence>
<dbReference type="InterPro" id="IPR022066">
    <property type="entry name" value="PdtaS_GAF"/>
</dbReference>
<evidence type="ECO:0000256" key="5">
    <source>
        <dbReference type="ARBA" id="ARBA00022741"/>
    </source>
</evidence>
<dbReference type="PANTHER" id="PTHR41523:SF8">
    <property type="entry name" value="ETHYLENE RESPONSE SENSOR PROTEIN"/>
    <property type="match status" value="1"/>
</dbReference>
<dbReference type="Gene3D" id="3.30.565.10">
    <property type="entry name" value="Histidine kinase-like ATPase, C-terminal domain"/>
    <property type="match status" value="1"/>
</dbReference>
<dbReference type="SUPFAM" id="SSF55785">
    <property type="entry name" value="PYP-like sensor domain (PAS domain)"/>
    <property type="match status" value="1"/>
</dbReference>
<dbReference type="EMBL" id="BAABKP010000001">
    <property type="protein sequence ID" value="GAA4791371.1"/>
    <property type="molecule type" value="Genomic_DNA"/>
</dbReference>
<dbReference type="EC" id="2.7.13.3" evidence="2"/>
<dbReference type="PROSITE" id="PS50109">
    <property type="entry name" value="HIS_KIN"/>
    <property type="match status" value="1"/>
</dbReference>
<dbReference type="Pfam" id="PF07568">
    <property type="entry name" value="HisKA_2"/>
    <property type="match status" value="1"/>
</dbReference>
<evidence type="ECO:0000313" key="10">
    <source>
        <dbReference type="Proteomes" id="UP001500187"/>
    </source>
</evidence>
<evidence type="ECO:0000313" key="9">
    <source>
        <dbReference type="EMBL" id="GAA4791371.1"/>
    </source>
</evidence>
<dbReference type="RefSeq" id="WP_345444780.1">
    <property type="nucleotide sequence ID" value="NZ_BAABKP010000001.1"/>
</dbReference>
<dbReference type="SUPFAM" id="SSF55874">
    <property type="entry name" value="ATPase domain of HSP90 chaperone/DNA topoisomerase II/histidine kinase"/>
    <property type="match status" value="1"/>
</dbReference>
<dbReference type="InterPro" id="IPR038424">
    <property type="entry name" value="H_kinase_PdtaS_GAF_sf"/>
</dbReference>
<comment type="catalytic activity">
    <reaction evidence="1">
        <text>ATP + protein L-histidine = ADP + protein N-phospho-L-histidine.</text>
        <dbReference type="EC" id="2.7.13.3"/>
    </reaction>
</comment>
<evidence type="ECO:0000259" key="8">
    <source>
        <dbReference type="PROSITE" id="PS50109"/>
    </source>
</evidence>
<proteinExistence type="predicted"/>
<gene>
    <name evidence="9" type="ORF">GCM10023352_06860</name>
</gene>
<evidence type="ECO:0000256" key="1">
    <source>
        <dbReference type="ARBA" id="ARBA00000085"/>
    </source>
</evidence>